<evidence type="ECO:0000256" key="2">
    <source>
        <dbReference type="ARBA" id="ARBA00022475"/>
    </source>
</evidence>
<gene>
    <name evidence="11" type="ORF">C4541_01705</name>
</gene>
<organism evidence="11 12">
    <name type="scientific">Candidatus Auribacter fodinae</name>
    <dbReference type="NCBI Taxonomy" id="2093366"/>
    <lineage>
        <taxon>Bacteria</taxon>
        <taxon>Pseudomonadati</taxon>
        <taxon>Candidatus Auribacterota</taxon>
        <taxon>Candidatus Auribacteria</taxon>
        <taxon>Candidatus Auribacterales</taxon>
        <taxon>Candidatus Auribacteraceae</taxon>
        <taxon>Candidatus Auribacter</taxon>
    </lineage>
</organism>
<comment type="subcellular location">
    <subcellularLocation>
        <location evidence="1">Membrane</location>
    </subcellularLocation>
</comment>
<dbReference type="InterPro" id="IPR026579">
    <property type="entry name" value="FtsQ"/>
</dbReference>
<dbReference type="InterPro" id="IPR034746">
    <property type="entry name" value="POTRA"/>
</dbReference>
<keyword evidence="3" id="KW-0997">Cell inner membrane</keyword>
<dbReference type="GO" id="GO:0090529">
    <property type="term" value="P:cell septum assembly"/>
    <property type="evidence" value="ECO:0007669"/>
    <property type="project" value="InterPro"/>
</dbReference>
<evidence type="ECO:0000256" key="4">
    <source>
        <dbReference type="ARBA" id="ARBA00022618"/>
    </source>
</evidence>
<evidence type="ECO:0000313" key="11">
    <source>
        <dbReference type="EMBL" id="RJP61544.1"/>
    </source>
</evidence>
<dbReference type="InterPro" id="IPR013685">
    <property type="entry name" value="POTRA_FtsQ_type"/>
</dbReference>
<evidence type="ECO:0000256" key="3">
    <source>
        <dbReference type="ARBA" id="ARBA00022519"/>
    </source>
</evidence>
<keyword evidence="2" id="KW-1003">Cell membrane</keyword>
<keyword evidence="5 9" id="KW-0812">Transmembrane</keyword>
<comment type="caution">
    <text evidence="11">The sequence shown here is derived from an EMBL/GenBank/DDBJ whole genome shotgun (WGS) entry which is preliminary data.</text>
</comment>
<dbReference type="EMBL" id="QZJZ01000011">
    <property type="protein sequence ID" value="RJP61544.1"/>
    <property type="molecule type" value="Genomic_DNA"/>
</dbReference>
<dbReference type="Pfam" id="PF03799">
    <property type="entry name" value="FtsQ_DivIB_C"/>
    <property type="match status" value="1"/>
</dbReference>
<evidence type="ECO:0000256" key="8">
    <source>
        <dbReference type="ARBA" id="ARBA00023306"/>
    </source>
</evidence>
<keyword evidence="8" id="KW-0131">Cell cycle</keyword>
<accession>A0A3A4R5Q3</accession>
<evidence type="ECO:0000256" key="6">
    <source>
        <dbReference type="ARBA" id="ARBA00022989"/>
    </source>
</evidence>
<protein>
    <submittedName>
        <fullName evidence="11">FtsQ-type POTRA domain-containing protein</fullName>
    </submittedName>
</protein>
<feature type="transmembrane region" description="Helical" evidence="9">
    <location>
        <begin position="38"/>
        <end position="59"/>
    </location>
</feature>
<evidence type="ECO:0000256" key="9">
    <source>
        <dbReference type="SAM" id="Phobius"/>
    </source>
</evidence>
<keyword evidence="4" id="KW-0132">Cell division</keyword>
<dbReference type="Pfam" id="PF08478">
    <property type="entry name" value="POTRA_1"/>
    <property type="match status" value="1"/>
</dbReference>
<dbReference type="Gene3D" id="3.10.20.310">
    <property type="entry name" value="membrane protein fhac"/>
    <property type="match status" value="1"/>
</dbReference>
<evidence type="ECO:0000256" key="7">
    <source>
        <dbReference type="ARBA" id="ARBA00023136"/>
    </source>
</evidence>
<dbReference type="PANTHER" id="PTHR35851:SF1">
    <property type="entry name" value="CELL DIVISION PROTEIN FTSQ"/>
    <property type="match status" value="1"/>
</dbReference>
<dbReference type="Proteomes" id="UP000266426">
    <property type="component" value="Unassembled WGS sequence"/>
</dbReference>
<evidence type="ECO:0000259" key="10">
    <source>
        <dbReference type="PROSITE" id="PS51779"/>
    </source>
</evidence>
<dbReference type="AlphaFoldDB" id="A0A3A4R5Q3"/>
<proteinExistence type="predicted"/>
<evidence type="ECO:0000256" key="5">
    <source>
        <dbReference type="ARBA" id="ARBA00022692"/>
    </source>
</evidence>
<keyword evidence="7 9" id="KW-0472">Membrane</keyword>
<keyword evidence="6 9" id="KW-1133">Transmembrane helix</keyword>
<reference evidence="11 12" key="1">
    <citation type="journal article" date="2017" name="ISME J.">
        <title>Energy and carbon metabolisms in a deep terrestrial subsurface fluid microbial community.</title>
        <authorList>
            <person name="Momper L."/>
            <person name="Jungbluth S.P."/>
            <person name="Lee M.D."/>
            <person name="Amend J.P."/>
        </authorList>
    </citation>
    <scope>NUCLEOTIDE SEQUENCE [LARGE SCALE GENOMIC DNA]</scope>
    <source>
        <strain evidence="11">SURF_26</strain>
    </source>
</reference>
<evidence type="ECO:0000256" key="1">
    <source>
        <dbReference type="ARBA" id="ARBA00004370"/>
    </source>
</evidence>
<dbReference type="PROSITE" id="PS51779">
    <property type="entry name" value="POTRA"/>
    <property type="match status" value="1"/>
</dbReference>
<dbReference type="GO" id="GO:0016020">
    <property type="term" value="C:membrane"/>
    <property type="evidence" value="ECO:0007669"/>
    <property type="project" value="UniProtKB-SubCell"/>
</dbReference>
<name>A0A3A4R5Q3_9BACT</name>
<dbReference type="PANTHER" id="PTHR35851">
    <property type="entry name" value="CELL DIVISION PROTEIN FTSQ"/>
    <property type="match status" value="1"/>
</dbReference>
<feature type="domain" description="POTRA" evidence="10">
    <location>
        <begin position="73"/>
        <end position="141"/>
    </location>
</feature>
<sequence>MTMRNENRFQRNTSKKRIRYNRYYVNVRQNRQSASFRGIVKGLLQIGLLGGVLVGLYFLGVEIYRYVSTDPYFEIKKISIENNISVDDREILDTLGIRTGQNIFSLSIEGCRKQLVCFPNIRDIKIKKRLPDEIFIRVYERTPMFQLYNGAYFYVDKDGYVMAKMSREPDSSLPVVTGLDLPVVDFGTCLSLEPLELVSKAITAYQNNESLARIQIDSIDISDPEKVVFITREGGSITLGSNDFEYRLKKLDKILIDLYNRNLCFASIDLRFENVPVVVK</sequence>
<dbReference type="InterPro" id="IPR005548">
    <property type="entry name" value="Cell_div_FtsQ/DivIB_C"/>
</dbReference>
<evidence type="ECO:0000313" key="12">
    <source>
        <dbReference type="Proteomes" id="UP000266426"/>
    </source>
</evidence>